<evidence type="ECO:0000313" key="3">
    <source>
        <dbReference type="Proteomes" id="UP000320390"/>
    </source>
</evidence>
<dbReference type="AlphaFoldDB" id="A0A518F0P1"/>
<name>A0A518F0P1_9BACT</name>
<proteinExistence type="predicted"/>
<evidence type="ECO:0008006" key="4">
    <source>
        <dbReference type="Google" id="ProtNLM"/>
    </source>
</evidence>
<sequence length="1082" mass="116092">MLALATGALLSACSGTVTPGGGSDSPTGPGPAFFFEDVHDGGTATAVHWSSLRFGRLVEIEALDGDGARVSMADDFVIRQSLVSDALDYELSLNGVTGQESLLIRRHIDDPIGYAEFLDLLEAAGENLDPIQVQDLETTGVFSMLPRNAALVLTFDDLLRPATITDRSIQVVQGDPPTSPFEARVFPSAHHGGTASDGAFYPTRVIIDMTTSLVEKQRTGTGVPLNGVGLSPSVDSSRANVQVRIPTVLNPSIGLTRIVTNLTNHPLATANNGPVDFGTNARAVTRAFRSGGHAGVIPDPFNGFLRDTTPPRVIGSTPVELMAPPVHSQGPGLDPASLDFILPEIRISSTQCVPGELDGTEVITQNGLFARVVRPVGLSPGQAARYEPDEDGRLFGLPVRVITFPPDWANGPSDWERFGMVSSNLESTFAAGDVPDCYVQVLPRPASYPDHPTTGIDPSSIVSLRFSEPMDPGSLTAFDSVTLTRRLVPPLGALSTADYVVGELNQSATLREVTFVPVLDLAHLEGVAESYYLSLADSSQPFAPRDLAGNPVVSLPSVPLNLQPAAPSRLNGGRVSRFSSTDEEAPVGPEWAGQVQIDPIRQTLRARPVLRQTVVIDSEEQALIAQMKPFDQGVVTPFSPLGSKMQCLWRYADCGFSLTDPNQINIDIEGISWAPAGGSVVPDQFERFAMLMSHSRYAPDEFVNQSNLLPQFPASGLKPIFTQNVLGGETQKVVHPRERGYTIEQADLYRTSSGRQLMPFPLNRGVPEAEKRYFTWRDTRIRGRSGPSGNGVEPLSYPPALGLATAANPYYRAGSVQTIGLPLLMEFRTSVQQSAVGRNGWLIKIASNSSANPYFRAFSTGGINTSGNLVVIDPENETAANGGFNPGSAPPGASTFGRDNSVHIGALDYVTRISQAHSIWFESVIESEGTAGFGGRIYSEPTFEPAPEQQPDGTSIEFFYRGATAIHFEPDGPLGAMDNFSGTLDHGLADYQYDARKLDLYGDYYNDVEASTDTHSPDHTEGGGRDNWGIDFHAGSEPGTWLASTSAINGARYYQVRVTFHGNAATGKAPELSAFAMTWTRE</sequence>
<dbReference type="RefSeq" id="WP_145205121.1">
    <property type="nucleotide sequence ID" value="NZ_CP036434.1"/>
</dbReference>
<feature type="region of interest" description="Disordered" evidence="1">
    <location>
        <begin position="1011"/>
        <end position="1030"/>
    </location>
</feature>
<reference evidence="2 3" key="1">
    <citation type="submission" date="2019-02" db="EMBL/GenBank/DDBJ databases">
        <title>Deep-cultivation of Planctomycetes and their phenomic and genomic characterization uncovers novel biology.</title>
        <authorList>
            <person name="Wiegand S."/>
            <person name="Jogler M."/>
            <person name="Boedeker C."/>
            <person name="Pinto D."/>
            <person name="Vollmers J."/>
            <person name="Rivas-Marin E."/>
            <person name="Kohn T."/>
            <person name="Peeters S.H."/>
            <person name="Heuer A."/>
            <person name="Rast P."/>
            <person name="Oberbeckmann S."/>
            <person name="Bunk B."/>
            <person name="Jeske O."/>
            <person name="Meyerdierks A."/>
            <person name="Storesund J.E."/>
            <person name="Kallscheuer N."/>
            <person name="Luecker S."/>
            <person name="Lage O.M."/>
            <person name="Pohl T."/>
            <person name="Merkel B.J."/>
            <person name="Hornburger P."/>
            <person name="Mueller R.-W."/>
            <person name="Bruemmer F."/>
            <person name="Labrenz M."/>
            <person name="Spormann A.M."/>
            <person name="Op den Camp H."/>
            <person name="Overmann J."/>
            <person name="Amann R."/>
            <person name="Jetten M.S.M."/>
            <person name="Mascher T."/>
            <person name="Medema M.H."/>
            <person name="Devos D.P."/>
            <person name="Kaster A.-K."/>
            <person name="Ovreas L."/>
            <person name="Rohde M."/>
            <person name="Galperin M.Y."/>
            <person name="Jogler C."/>
        </authorList>
    </citation>
    <scope>NUCLEOTIDE SEQUENCE [LARGE SCALE GENOMIC DNA]</scope>
    <source>
        <strain evidence="2 3">Poly30</strain>
    </source>
</reference>
<organism evidence="2 3">
    <name type="scientific">Saltatorellus ferox</name>
    <dbReference type="NCBI Taxonomy" id="2528018"/>
    <lineage>
        <taxon>Bacteria</taxon>
        <taxon>Pseudomonadati</taxon>
        <taxon>Planctomycetota</taxon>
        <taxon>Planctomycetia</taxon>
        <taxon>Planctomycetia incertae sedis</taxon>
        <taxon>Saltatorellus</taxon>
    </lineage>
</organism>
<gene>
    <name evidence="2" type="ORF">Poly30_54620</name>
</gene>
<dbReference type="OrthoDB" id="303828at2"/>
<feature type="compositionally biased region" description="Basic and acidic residues" evidence="1">
    <location>
        <begin position="1015"/>
        <end position="1024"/>
    </location>
</feature>
<protein>
    <recommendedName>
        <fullName evidence="4">SbsA Ig-like domain-containing protein</fullName>
    </recommendedName>
</protein>
<keyword evidence="3" id="KW-1185">Reference proteome</keyword>
<accession>A0A518F0P1</accession>
<dbReference type="Proteomes" id="UP000320390">
    <property type="component" value="Chromosome"/>
</dbReference>
<evidence type="ECO:0000256" key="1">
    <source>
        <dbReference type="SAM" id="MobiDB-lite"/>
    </source>
</evidence>
<dbReference type="EMBL" id="CP036434">
    <property type="protein sequence ID" value="QDV09901.1"/>
    <property type="molecule type" value="Genomic_DNA"/>
</dbReference>
<evidence type="ECO:0000313" key="2">
    <source>
        <dbReference type="EMBL" id="QDV09901.1"/>
    </source>
</evidence>